<accession>A0A061HDV3</accession>
<dbReference type="Proteomes" id="UP000053110">
    <property type="component" value="Unassembled WGS sequence"/>
</dbReference>
<evidence type="ECO:0000313" key="12">
    <source>
        <dbReference type="EMBL" id="SUZ11802.1"/>
    </source>
</evidence>
<evidence type="ECO:0000256" key="1">
    <source>
        <dbReference type="ARBA" id="ARBA00004606"/>
    </source>
</evidence>
<organism evidence="12">
    <name type="scientific">Blumeria graminis f. sp. tritici 96224</name>
    <dbReference type="NCBI Taxonomy" id="1268274"/>
    <lineage>
        <taxon>Eukaryota</taxon>
        <taxon>Fungi</taxon>
        <taxon>Dikarya</taxon>
        <taxon>Ascomycota</taxon>
        <taxon>Pezizomycotina</taxon>
        <taxon>Leotiomycetes</taxon>
        <taxon>Erysiphales</taxon>
        <taxon>Erysiphaceae</taxon>
        <taxon>Blumeria</taxon>
    </lineage>
</organism>
<evidence type="ECO:0000313" key="13">
    <source>
        <dbReference type="Proteomes" id="UP000053110"/>
    </source>
</evidence>
<dbReference type="GO" id="GO:0012505">
    <property type="term" value="C:endomembrane system"/>
    <property type="evidence" value="ECO:0007669"/>
    <property type="project" value="UniProtKB-SubCell"/>
</dbReference>
<name>A0A061HDV3_BLUGR</name>
<dbReference type="OrthoDB" id="414175at2759"/>
<evidence type="ECO:0000256" key="2">
    <source>
        <dbReference type="ARBA" id="ARBA00022676"/>
    </source>
</evidence>
<evidence type="ECO:0000256" key="6">
    <source>
        <dbReference type="ARBA" id="ARBA00022989"/>
    </source>
</evidence>
<reference evidence="13" key="1">
    <citation type="journal article" date="2013" name="Nat. Genet.">
        <title>The wheat powdery mildew genome shows the unique evolution of an obligate biotroph.</title>
        <authorList>
            <person name="Wicker T."/>
            <person name="Oberhaensli S."/>
            <person name="Parlange F."/>
            <person name="Buchmann J.P."/>
            <person name="Shatalina M."/>
            <person name="Roffler S."/>
            <person name="Ben-David R."/>
            <person name="Dolezel J."/>
            <person name="Simkova H."/>
            <person name="Schulze-Lefert P."/>
            <person name="Spanu P.D."/>
            <person name="Bruggmann R."/>
            <person name="Amselem J."/>
            <person name="Quesneville H."/>
            <person name="Ver Loren van Themaat E."/>
            <person name="Paape T."/>
            <person name="Shimizu K.K."/>
            <person name="Keller B."/>
        </authorList>
    </citation>
    <scope>NUCLEOTIDE SEQUENCE [LARGE SCALE GENOMIC DNA]</scope>
    <source>
        <strain evidence="13">96224</strain>
    </source>
</reference>
<dbReference type="EMBL" id="KE375117">
    <property type="protein sequence ID" value="EPQ63464.1"/>
    <property type="molecule type" value="Genomic_DNA"/>
</dbReference>
<dbReference type="PANTHER" id="PTHR10811">
    <property type="entry name" value="FRINGE-RELATED"/>
    <property type="match status" value="1"/>
</dbReference>
<evidence type="ECO:0000256" key="8">
    <source>
        <dbReference type="ARBA" id="ARBA00037847"/>
    </source>
</evidence>
<evidence type="ECO:0000256" key="4">
    <source>
        <dbReference type="ARBA" id="ARBA00022692"/>
    </source>
</evidence>
<dbReference type="HOGENOM" id="CLU_024640_2_0_1"/>
<evidence type="ECO:0000259" key="10">
    <source>
        <dbReference type="Pfam" id="PF02434"/>
    </source>
</evidence>
<feature type="transmembrane region" description="Helical" evidence="9">
    <location>
        <begin position="20"/>
        <end position="42"/>
    </location>
</feature>
<feature type="domain" description="Fringe-like glycosyltransferase" evidence="10">
    <location>
        <begin position="236"/>
        <end position="380"/>
    </location>
</feature>
<dbReference type="InterPro" id="IPR003378">
    <property type="entry name" value="Fringe-like_glycosylTrfase"/>
</dbReference>
<keyword evidence="7 9" id="KW-0472">Membrane</keyword>
<dbReference type="AlphaFoldDB" id="A0A061HDV3"/>
<evidence type="ECO:0000256" key="3">
    <source>
        <dbReference type="ARBA" id="ARBA00022679"/>
    </source>
</evidence>
<comment type="subcellular location">
    <subcellularLocation>
        <location evidence="8">Endomembrane system</location>
        <topology evidence="8">Single-pass membrane protein</topology>
    </subcellularLocation>
    <subcellularLocation>
        <location evidence="1">Membrane</location>
        <topology evidence="1">Single-pass type II membrane protein</topology>
    </subcellularLocation>
</comment>
<keyword evidence="4 9" id="KW-0812">Transmembrane</keyword>
<proteinExistence type="predicted"/>
<sequence>MGPPISTGTFWSPRKSMTRIFILVVFGLILFLYSITPAATYWSKSFETQIIHVQYNASQSSPSPTLGYPYPTSTGINSSPSQDCSLNLTRIQMLQKQHSLSDKIEYVRRHIHFHRQDIKRSPMTKIDEILFPVGFETIDIFNLPTHISCPAPLNVPVTASGTPKSVDASEFLFGISTTFSRLNDPKISPVVEWAHWLTDGNGKSNGAGLVLRLVDATERELSDIQHWLLFLGIDAKVYASDSSIEMAQRYLSLLPTLYEDSSRPNRKWLVLCDDDTFFPSMNRLTQKFSTINASEPLYIGTFSEDVNNIQRHGSQAFGGAGVFFTTTLAGQIAQLYPACSTRQKIDESNTGWGPQGDILLRKCIYENTEVRLTMLRDLHQLDIMGDPSGFYESGLAPLSLHHFKGGMWHEAKPYAGVQVIHTCGEDCFLQRFQTADNFIISNGYSVAHYPHGIDFNIHQMERTFSSAPDDYGWNLDFMLGPGRNSLLGTGRKIAWELKEANREPDGTVRQIYIRKVNDIRWTFAEGNVHFPMSDNDGVVELVWIP</sequence>
<keyword evidence="5" id="KW-0735">Signal-anchor</keyword>
<dbReference type="Pfam" id="PF02434">
    <property type="entry name" value="Fringe"/>
    <property type="match status" value="1"/>
</dbReference>
<keyword evidence="6 9" id="KW-1133">Transmembrane helix</keyword>
<evidence type="ECO:0000256" key="5">
    <source>
        <dbReference type="ARBA" id="ARBA00022968"/>
    </source>
</evidence>
<keyword evidence="3" id="KW-0808">Transferase</keyword>
<evidence type="ECO:0000256" key="7">
    <source>
        <dbReference type="ARBA" id="ARBA00023136"/>
    </source>
</evidence>
<dbReference type="FunFam" id="3.90.550.50:FF:000036">
    <property type="entry name" value="Putative glycosyltransferase family 31 protein"/>
    <property type="match status" value="1"/>
</dbReference>
<keyword evidence="2" id="KW-0328">Glycosyltransferase</keyword>
<evidence type="ECO:0000313" key="11">
    <source>
        <dbReference type="EMBL" id="EPQ63464.1"/>
    </source>
</evidence>
<protein>
    <submittedName>
        <fullName evidence="12">Bgt-801</fullName>
    </submittedName>
</protein>
<dbReference type="GO" id="GO:0016020">
    <property type="term" value="C:membrane"/>
    <property type="evidence" value="ECO:0007669"/>
    <property type="project" value="UniProtKB-SubCell"/>
</dbReference>
<dbReference type="Gene3D" id="3.90.550.50">
    <property type="match status" value="1"/>
</dbReference>
<gene>
    <name evidence="11" type="ORF">BGT96224_801</name>
    <name evidence="12" type="ORF">BGT96224V2_LOCUS4973</name>
</gene>
<dbReference type="EMBL" id="UIGY01000145">
    <property type="protein sequence ID" value="SUZ11802.1"/>
    <property type="molecule type" value="Genomic_DNA"/>
</dbReference>
<reference evidence="11" key="2">
    <citation type="submission" date="2013-01" db="EMBL/GenBank/DDBJ databases">
        <title>The wheat powdery mildew genome reveals unique evolution of an obligate biotroph.</title>
        <authorList>
            <person name="Oberhaensli S."/>
            <person name="Wicker T."/>
            <person name="Keller B."/>
        </authorList>
    </citation>
    <scope>NUCLEOTIDE SEQUENCE</scope>
    <source>
        <strain evidence="11">96224</strain>
    </source>
</reference>
<reference evidence="12" key="3">
    <citation type="submission" date="2018-07" db="EMBL/GenBank/DDBJ databases">
        <authorList>
            <person name="Quirk P.G."/>
            <person name="Krulwich T.A."/>
        </authorList>
    </citation>
    <scope>NUCLEOTIDE SEQUENCE</scope>
    <source>
        <strain evidence="12">96224</strain>
    </source>
</reference>
<evidence type="ECO:0000256" key="9">
    <source>
        <dbReference type="SAM" id="Phobius"/>
    </source>
</evidence>
<dbReference type="GO" id="GO:0016757">
    <property type="term" value="F:glycosyltransferase activity"/>
    <property type="evidence" value="ECO:0007669"/>
    <property type="project" value="UniProtKB-KW"/>
</dbReference>